<sequence>MTSGGEPLYSLLYDQWKAHHQVSGSGGSIGSSTRSGGSAQSLSSAMAAQRQSPLTSFGINQGSQYSTYSGNAATISSPKTRAGTGKVSRGGLGGENPYEDDSDDDFIPVKSTGGKSAKELVATPPETKATVSNVYEVLAITEEEEEVHTQPLQSTNEGDKEIEDEPEKLPEDIETTQKESGSGFHNGGEASDNPGEADINRVHDLQETQDGDVLMHTEEVGESSDVHKHLSDRHNSSGVEPEANFPTITSWADQVEAEMIEAGSRGVKGRLEFDKSHTPDRGNDPKKRPGLVPGYRKVDSFQELGVGGQQKGMSMSVLLKSTMRDCEGKGSHLITPLSVVDGHFFCPQEIDAREIIQLTRAQ</sequence>
<dbReference type="AlphaFoldDB" id="A0ABD3IHY5"/>
<proteinExistence type="predicted"/>
<name>A0ABD3IHY5_9MARC</name>
<keyword evidence="3" id="KW-1185">Reference proteome</keyword>
<feature type="region of interest" description="Disordered" evidence="1">
    <location>
        <begin position="21"/>
        <end position="111"/>
    </location>
</feature>
<feature type="compositionally biased region" description="Polar residues" evidence="1">
    <location>
        <begin position="53"/>
        <end position="79"/>
    </location>
</feature>
<accession>A0ABD3IHY5</accession>
<feature type="compositionally biased region" description="Basic and acidic residues" evidence="1">
    <location>
        <begin position="167"/>
        <end position="177"/>
    </location>
</feature>
<feature type="compositionally biased region" description="Basic and acidic residues" evidence="1">
    <location>
        <begin position="270"/>
        <end position="287"/>
    </location>
</feature>
<feature type="region of interest" description="Disordered" evidence="1">
    <location>
        <begin position="220"/>
        <end position="244"/>
    </location>
</feature>
<dbReference type="Proteomes" id="UP001633002">
    <property type="component" value="Unassembled WGS sequence"/>
</dbReference>
<evidence type="ECO:0000313" key="2">
    <source>
        <dbReference type="EMBL" id="KAL3701990.1"/>
    </source>
</evidence>
<organism evidence="2 3">
    <name type="scientific">Riccia sorocarpa</name>
    <dbReference type="NCBI Taxonomy" id="122646"/>
    <lineage>
        <taxon>Eukaryota</taxon>
        <taxon>Viridiplantae</taxon>
        <taxon>Streptophyta</taxon>
        <taxon>Embryophyta</taxon>
        <taxon>Marchantiophyta</taxon>
        <taxon>Marchantiopsida</taxon>
        <taxon>Marchantiidae</taxon>
        <taxon>Marchantiales</taxon>
        <taxon>Ricciaceae</taxon>
        <taxon>Riccia</taxon>
    </lineage>
</organism>
<protein>
    <submittedName>
        <fullName evidence="2">Uncharacterized protein</fullName>
    </submittedName>
</protein>
<dbReference type="EMBL" id="JBJQOH010000001">
    <property type="protein sequence ID" value="KAL3701990.1"/>
    <property type="molecule type" value="Genomic_DNA"/>
</dbReference>
<gene>
    <name evidence="2" type="ORF">R1sor_020012</name>
</gene>
<evidence type="ECO:0000313" key="3">
    <source>
        <dbReference type="Proteomes" id="UP001633002"/>
    </source>
</evidence>
<feature type="compositionally biased region" description="Acidic residues" evidence="1">
    <location>
        <begin position="97"/>
        <end position="106"/>
    </location>
</feature>
<reference evidence="2 3" key="1">
    <citation type="submission" date="2024-09" db="EMBL/GenBank/DDBJ databases">
        <title>Chromosome-scale assembly of Riccia sorocarpa.</title>
        <authorList>
            <person name="Paukszto L."/>
        </authorList>
    </citation>
    <scope>NUCLEOTIDE SEQUENCE [LARGE SCALE GENOMIC DNA]</scope>
    <source>
        <strain evidence="2">LP-2024</strain>
        <tissue evidence="2">Aerial parts of the thallus</tissue>
    </source>
</reference>
<feature type="region of interest" description="Disordered" evidence="1">
    <location>
        <begin position="270"/>
        <end position="294"/>
    </location>
</feature>
<feature type="region of interest" description="Disordered" evidence="1">
    <location>
        <begin position="141"/>
        <end position="208"/>
    </location>
</feature>
<feature type="compositionally biased region" description="Basic and acidic residues" evidence="1">
    <location>
        <begin position="220"/>
        <end position="235"/>
    </location>
</feature>
<comment type="caution">
    <text evidence="2">The sequence shown here is derived from an EMBL/GenBank/DDBJ whole genome shotgun (WGS) entry which is preliminary data.</text>
</comment>
<feature type="compositionally biased region" description="Low complexity" evidence="1">
    <location>
        <begin position="30"/>
        <end position="52"/>
    </location>
</feature>
<evidence type="ECO:0000256" key="1">
    <source>
        <dbReference type="SAM" id="MobiDB-lite"/>
    </source>
</evidence>